<dbReference type="Pfam" id="PF05954">
    <property type="entry name" value="Phage_GPD"/>
    <property type="match status" value="1"/>
</dbReference>
<dbReference type="InterPro" id="IPR017847">
    <property type="entry name" value="T6SS_RhsGE_Vgr_subset"/>
</dbReference>
<sequence>MSRIFTLDSPLGDQLKFRSLCGDEELGRMFEFRIDALADSHSLSLQALLGQSVTVHIEEQGGATRYLNGVVARAALAGRDAARHYRYELVVRPWLWLATRRTDYRIFQMRSVPEIVQETLAPYGFQIENRLTDNYAPREYCVQYNETDADFVSRLIEYEGIYYYFEHASGKHTLVLCDSMSSHHPSPGYASIPYLGHDRATIADEEHIDSWVPAKEINAGRHEADDYDFTKPKADLSVRRADPRGHSHDSLPVYEWPGGYRDDAHGERYTRVRLEELQSEHERAAGHTNVRGAAPGYLFTLKNCPRDDQNREYLVVRCSYRFQENVYASGGDDEVMHDTQLVAQPTSLPYRSQRVTPRPRTSGPQTAVVVGPPGEEIWTDPYGRVKLQFQWDRYGQRDQNSSCWIRVSNPWAGGGFGGVQIPRVADEVIVDFLNGDPDYPIVTGRVYNGERMPPWGLPASATQSGILSRSTPGGTTEHANAMRFEDRKGAEQLWMHAERNFDAETEQDHTLSVGHDHAHSVGNDETLSVKNNRQRSVGQNETVNVGQHRVAQIGGNETHGVGGDRTRNVGKNESVTIGVNREATIGGNHTETVAKAKTETVGQGKTLTVVQHYHTSAASMKTSVNGAHIEEIGTRTSNIANAHVTHVGGAQVVNVNHGHTMNVRRHVRINAGDEIDLVCGKASITMKSDGTITIQGVKVQSTGSDSHSVNGKTVTSSATGEHTVEGTVLKLNP</sequence>
<evidence type="ECO:0000256" key="2">
    <source>
        <dbReference type="ARBA" id="ARBA00005558"/>
    </source>
</evidence>
<evidence type="ECO:0000256" key="1">
    <source>
        <dbReference type="ARBA" id="ARBA00004613"/>
    </source>
</evidence>
<evidence type="ECO:0000259" key="5">
    <source>
        <dbReference type="Pfam" id="PF04717"/>
    </source>
</evidence>
<gene>
    <name evidence="7" type="ORF">J2804_006044</name>
</gene>
<dbReference type="Gene3D" id="2.40.50.230">
    <property type="entry name" value="Gp5 N-terminal domain"/>
    <property type="match status" value="1"/>
</dbReference>
<comment type="similarity">
    <text evidence="2">Belongs to the VgrG protein family.</text>
</comment>
<dbReference type="InterPro" id="IPR006533">
    <property type="entry name" value="T6SS_Vgr_RhsGE"/>
</dbReference>
<dbReference type="SUPFAM" id="SSF69349">
    <property type="entry name" value="Phage fibre proteins"/>
    <property type="match status" value="2"/>
</dbReference>
<comment type="caution">
    <text evidence="7">The sequence shown here is derived from an EMBL/GenBank/DDBJ whole genome shotgun (WGS) entry which is preliminary data.</text>
</comment>
<accession>A0ABU1M0R4</accession>
<dbReference type="EMBL" id="JAVDRP010000021">
    <property type="protein sequence ID" value="MDR6412608.1"/>
    <property type="molecule type" value="Genomic_DNA"/>
</dbReference>
<dbReference type="SUPFAM" id="SSF69279">
    <property type="entry name" value="Phage tail proteins"/>
    <property type="match status" value="2"/>
</dbReference>
<keyword evidence="3" id="KW-0964">Secreted</keyword>
<name>A0ABU1M0R4_9BURK</name>
<dbReference type="InterPro" id="IPR037026">
    <property type="entry name" value="Vgr_OB-fold_dom_sf"/>
</dbReference>
<feature type="region of interest" description="Disordered" evidence="4">
    <location>
        <begin position="702"/>
        <end position="726"/>
    </location>
</feature>
<evidence type="ECO:0000313" key="8">
    <source>
        <dbReference type="Proteomes" id="UP001264340"/>
    </source>
</evidence>
<dbReference type="InterPro" id="IPR050708">
    <property type="entry name" value="T6SS_VgrG/RHS"/>
</dbReference>
<dbReference type="RefSeq" id="WP_310126731.1">
    <property type="nucleotide sequence ID" value="NZ_JAVDQV010000023.1"/>
</dbReference>
<proteinExistence type="inferred from homology"/>
<dbReference type="Gene3D" id="3.55.50.10">
    <property type="entry name" value="Baseplate protein-like domains"/>
    <property type="match status" value="1"/>
</dbReference>
<feature type="compositionally biased region" description="Polar residues" evidence="4">
    <location>
        <begin position="523"/>
        <end position="545"/>
    </location>
</feature>
<dbReference type="NCBIfam" id="TIGR01646">
    <property type="entry name" value="vgr_GE"/>
    <property type="match status" value="1"/>
</dbReference>
<dbReference type="InterPro" id="IPR006531">
    <property type="entry name" value="Gp5/Vgr_OB"/>
</dbReference>
<evidence type="ECO:0000256" key="4">
    <source>
        <dbReference type="SAM" id="MobiDB-lite"/>
    </source>
</evidence>
<evidence type="ECO:0000259" key="6">
    <source>
        <dbReference type="Pfam" id="PF22178"/>
    </source>
</evidence>
<reference evidence="7 8" key="1">
    <citation type="submission" date="2023-07" db="EMBL/GenBank/DDBJ databases">
        <title>Sorghum-associated microbial communities from plants grown in Nebraska, USA.</title>
        <authorList>
            <person name="Schachtman D."/>
        </authorList>
    </citation>
    <scope>NUCLEOTIDE SEQUENCE [LARGE SCALE GENOMIC DNA]</scope>
    <source>
        <strain evidence="7 8">DS1316</strain>
    </source>
</reference>
<dbReference type="PANTHER" id="PTHR32305:SF15">
    <property type="entry name" value="PROTEIN RHSA-RELATED"/>
    <property type="match status" value="1"/>
</dbReference>
<protein>
    <submittedName>
        <fullName evidence="7">Type VI secretion system secreted protein VgrG</fullName>
    </submittedName>
</protein>
<dbReference type="Proteomes" id="UP001264340">
    <property type="component" value="Unassembled WGS sequence"/>
</dbReference>
<comment type="subcellular location">
    <subcellularLocation>
        <location evidence="1">Secreted</location>
    </subcellularLocation>
</comment>
<dbReference type="Pfam" id="PF22178">
    <property type="entry name" value="Gp5_trimer_C"/>
    <property type="match status" value="1"/>
</dbReference>
<feature type="domain" description="Gp5/Type VI secretion system Vgr protein OB-fold" evidence="5">
    <location>
        <begin position="380"/>
        <end position="447"/>
    </location>
</feature>
<dbReference type="SUPFAM" id="SSF69255">
    <property type="entry name" value="gp5 N-terminal domain-like"/>
    <property type="match status" value="1"/>
</dbReference>
<dbReference type="Pfam" id="PF04717">
    <property type="entry name" value="Phage_base_V"/>
    <property type="match status" value="1"/>
</dbReference>
<dbReference type="Gene3D" id="4.10.220.110">
    <property type="match status" value="1"/>
</dbReference>
<organism evidence="7 8">
    <name type="scientific">Paraburkholderia terricola</name>
    <dbReference type="NCBI Taxonomy" id="169427"/>
    <lineage>
        <taxon>Bacteria</taxon>
        <taxon>Pseudomonadati</taxon>
        <taxon>Pseudomonadota</taxon>
        <taxon>Betaproteobacteria</taxon>
        <taxon>Burkholderiales</taxon>
        <taxon>Burkholderiaceae</taxon>
        <taxon>Paraburkholderia</taxon>
    </lineage>
</organism>
<dbReference type="InterPro" id="IPR054030">
    <property type="entry name" value="Gp5_Vgr_C"/>
</dbReference>
<feature type="domain" description="Gp5/Type VI secretion system Vgr C-terminal trimerisation" evidence="6">
    <location>
        <begin position="464"/>
        <end position="574"/>
    </location>
</feature>
<feature type="region of interest" description="Disordered" evidence="4">
    <location>
        <begin position="508"/>
        <end position="570"/>
    </location>
</feature>
<keyword evidence="8" id="KW-1185">Reference proteome</keyword>
<dbReference type="PANTHER" id="PTHR32305">
    <property type="match status" value="1"/>
</dbReference>
<evidence type="ECO:0000313" key="7">
    <source>
        <dbReference type="EMBL" id="MDR6412608.1"/>
    </source>
</evidence>
<feature type="compositionally biased region" description="Basic and acidic residues" evidence="4">
    <location>
        <begin position="508"/>
        <end position="519"/>
    </location>
</feature>
<evidence type="ECO:0000256" key="3">
    <source>
        <dbReference type="ARBA" id="ARBA00022525"/>
    </source>
</evidence>
<dbReference type="NCBIfam" id="TIGR03361">
    <property type="entry name" value="VI_Rhs_Vgr"/>
    <property type="match status" value="1"/>
</dbReference>
<feature type="compositionally biased region" description="Polar residues" evidence="4">
    <location>
        <begin position="702"/>
        <end position="720"/>
    </location>
</feature>
<feature type="region of interest" description="Disordered" evidence="4">
    <location>
        <begin position="351"/>
        <end position="372"/>
    </location>
</feature>
<dbReference type="Gene3D" id="2.30.110.50">
    <property type="match status" value="1"/>
</dbReference>